<accession>A0A6A5BUL3</accession>
<dbReference type="EMBL" id="VFQX01000037">
    <property type="protein sequence ID" value="KAF0976599.1"/>
    <property type="molecule type" value="Genomic_DNA"/>
</dbReference>
<dbReference type="AlphaFoldDB" id="A0A6A5BUL3"/>
<comment type="caution">
    <text evidence="2">The sequence shown here is derived from an EMBL/GenBank/DDBJ whole genome shotgun (WGS) entry which is preliminary data.</text>
</comment>
<evidence type="ECO:0000313" key="2">
    <source>
        <dbReference type="EMBL" id="KAF0976599.1"/>
    </source>
</evidence>
<dbReference type="GeneID" id="68111716"/>
<keyword evidence="3" id="KW-1185">Reference proteome</keyword>
<gene>
    <name evidence="2" type="ORF">FDP41_004498</name>
</gene>
<dbReference type="VEuPathDB" id="AmoebaDB:NfTy_083100"/>
<evidence type="ECO:0000256" key="1">
    <source>
        <dbReference type="SAM" id="MobiDB-lite"/>
    </source>
</evidence>
<evidence type="ECO:0000313" key="3">
    <source>
        <dbReference type="Proteomes" id="UP000444721"/>
    </source>
</evidence>
<dbReference type="VEuPathDB" id="AmoebaDB:NF0032800"/>
<protein>
    <submittedName>
        <fullName evidence="2">Uncharacterized protein</fullName>
    </submittedName>
</protein>
<name>A0A6A5BUL3_NAEFO</name>
<dbReference type="RefSeq" id="XP_044561312.1">
    <property type="nucleotide sequence ID" value="XM_044707918.1"/>
</dbReference>
<feature type="compositionally biased region" description="Basic and acidic residues" evidence="1">
    <location>
        <begin position="71"/>
        <end position="85"/>
    </location>
</feature>
<feature type="compositionally biased region" description="Basic residues" evidence="1">
    <location>
        <begin position="59"/>
        <end position="70"/>
    </location>
</feature>
<feature type="region of interest" description="Disordered" evidence="1">
    <location>
        <begin position="22"/>
        <end position="85"/>
    </location>
</feature>
<organism evidence="2 3">
    <name type="scientific">Naegleria fowleri</name>
    <name type="common">Brain eating amoeba</name>
    <dbReference type="NCBI Taxonomy" id="5763"/>
    <lineage>
        <taxon>Eukaryota</taxon>
        <taxon>Discoba</taxon>
        <taxon>Heterolobosea</taxon>
        <taxon>Tetramitia</taxon>
        <taxon>Eutetramitia</taxon>
        <taxon>Vahlkampfiidae</taxon>
        <taxon>Naegleria</taxon>
    </lineage>
</organism>
<dbReference type="Proteomes" id="UP000444721">
    <property type="component" value="Unassembled WGS sequence"/>
</dbReference>
<sequence length="122" mass="14466">MSRSVLEFQLRLFDEYVQQQEEDFNNKNTTTTTYHDPITPIGDESNSEKQTKKNDSSHISKKQIRKKRDEKKHAKESLSDKVKKDASKKLNIYKENVKIMKRKRKQLLANKQSQLLELLTKK</sequence>
<feature type="compositionally biased region" description="Basic and acidic residues" evidence="1">
    <location>
        <begin position="46"/>
        <end position="58"/>
    </location>
</feature>
<reference evidence="2 3" key="1">
    <citation type="journal article" date="2019" name="Sci. Rep.">
        <title>Nanopore sequencing improves the draft genome of the human pathogenic amoeba Naegleria fowleri.</title>
        <authorList>
            <person name="Liechti N."/>
            <person name="Schurch N."/>
            <person name="Bruggmann R."/>
            <person name="Wittwer M."/>
        </authorList>
    </citation>
    <scope>NUCLEOTIDE SEQUENCE [LARGE SCALE GENOMIC DNA]</scope>
    <source>
        <strain evidence="2 3">ATCC 30894</strain>
    </source>
</reference>
<dbReference type="VEuPathDB" id="AmoebaDB:FDP41_004498"/>
<proteinExistence type="predicted"/>
<dbReference type="OrthoDB" id="10459583at2759"/>